<keyword evidence="5" id="KW-1185">Reference proteome</keyword>
<evidence type="ECO:0000313" key="5">
    <source>
        <dbReference type="Proteomes" id="UP001303473"/>
    </source>
</evidence>
<evidence type="ECO:0000256" key="3">
    <source>
        <dbReference type="ARBA" id="ARBA00023128"/>
    </source>
</evidence>
<dbReference type="EMBL" id="MU853760">
    <property type="protein sequence ID" value="KAK3944329.1"/>
    <property type="molecule type" value="Genomic_DNA"/>
</dbReference>
<evidence type="ECO:0000256" key="2">
    <source>
        <dbReference type="ARBA" id="ARBA00022946"/>
    </source>
</evidence>
<reference evidence="5" key="1">
    <citation type="journal article" date="2023" name="Mol. Phylogenet. Evol.">
        <title>Genome-scale phylogeny and comparative genomics of the fungal order Sordariales.</title>
        <authorList>
            <person name="Hensen N."/>
            <person name="Bonometti L."/>
            <person name="Westerberg I."/>
            <person name="Brannstrom I.O."/>
            <person name="Guillou S."/>
            <person name="Cros-Aarteil S."/>
            <person name="Calhoun S."/>
            <person name="Haridas S."/>
            <person name="Kuo A."/>
            <person name="Mondo S."/>
            <person name="Pangilinan J."/>
            <person name="Riley R."/>
            <person name="LaButti K."/>
            <person name="Andreopoulos B."/>
            <person name="Lipzen A."/>
            <person name="Chen C."/>
            <person name="Yan M."/>
            <person name="Daum C."/>
            <person name="Ng V."/>
            <person name="Clum A."/>
            <person name="Steindorff A."/>
            <person name="Ohm R.A."/>
            <person name="Martin F."/>
            <person name="Silar P."/>
            <person name="Natvig D.O."/>
            <person name="Lalanne C."/>
            <person name="Gautier V."/>
            <person name="Ament-Velasquez S.L."/>
            <person name="Kruys A."/>
            <person name="Hutchinson M.I."/>
            <person name="Powell A.J."/>
            <person name="Barry K."/>
            <person name="Miller A.N."/>
            <person name="Grigoriev I.V."/>
            <person name="Debuchy R."/>
            <person name="Gladieux P."/>
            <person name="Hiltunen Thoren M."/>
            <person name="Johannesson H."/>
        </authorList>
    </citation>
    <scope>NUCLEOTIDE SEQUENCE [LARGE SCALE GENOMIC DNA]</scope>
    <source>
        <strain evidence="5">CBS 340.73</strain>
    </source>
</reference>
<proteinExistence type="predicted"/>
<keyword evidence="2" id="KW-0809">Transit peptide</keyword>
<gene>
    <name evidence="4" type="ORF">QBC46DRAFT_375003</name>
</gene>
<comment type="subcellular location">
    <subcellularLocation>
        <location evidence="1">Mitochondrion</location>
    </subcellularLocation>
</comment>
<dbReference type="AlphaFoldDB" id="A0AAN6S8F4"/>
<keyword evidence="3" id="KW-0496">Mitochondrion</keyword>
<name>A0AAN6S8F4_9PEZI</name>
<dbReference type="InterPro" id="IPR024319">
    <property type="entry name" value="ATPase_expression_mit"/>
</dbReference>
<evidence type="ECO:0000313" key="4">
    <source>
        <dbReference type="EMBL" id="KAK3944329.1"/>
    </source>
</evidence>
<dbReference type="Pfam" id="PF12921">
    <property type="entry name" value="ATP13"/>
    <property type="match status" value="1"/>
</dbReference>
<dbReference type="Proteomes" id="UP001303473">
    <property type="component" value="Unassembled WGS sequence"/>
</dbReference>
<sequence>MAKRTTIGGDLDIWGVRKIYVLLLHRMVGAARLRLEAGHSLLLSDYKILLRCAGAASDPTSAYFIWRMMDKQGQAHTRDSSTYHEFIKARFLTDELYTQYDLARFRVRPIDLNRQKLRILSHRKLTNLRALERNMLAIRRYRFGQNRHELDKVEHLMRIFRKVRPLKKLFAVVTDGKYPIDEGLLCSFIVAFARSGSLNFIEKNILAPFWGIRLNRFKSGEVTITYTPMPPLGQLIKPTERLLDAVLTSYCSNAEVAAALKLADFISRSYGIPIPERMWFKLLQLAHVQTSKPCCIEWRITGLKYKMVHPKSVEMIWNAMTSPPYNVRPGFAEHRIMITWLLANRRIKEAIALLLELESSYKTLLGELEGAYQRYVLAVELGAGVAKAKKAWLDTHVRKVAMAYEFEVMLYRLLKRVRRNRWLDDDFTARLIPQLVDAFRSLLPATVKYKTPTGTVQIHSFRPVGVTHMARVELDQPAQVTGDIRRPYIRRRSPVPAKTASTRAMPSALNRGRPDRSRFAALIRRVTFRRAVAWRMDPAALHRKESTVDLLRVFT</sequence>
<accession>A0AAN6S8F4</accession>
<evidence type="ECO:0000256" key="1">
    <source>
        <dbReference type="ARBA" id="ARBA00004173"/>
    </source>
</evidence>
<comment type="caution">
    <text evidence="4">The sequence shown here is derived from an EMBL/GenBank/DDBJ whole genome shotgun (WGS) entry which is preliminary data.</text>
</comment>
<protein>
    <submittedName>
        <fullName evidence="4">Uncharacterized protein</fullName>
    </submittedName>
</protein>
<organism evidence="4 5">
    <name type="scientific">Diplogelasinospora grovesii</name>
    <dbReference type="NCBI Taxonomy" id="303347"/>
    <lineage>
        <taxon>Eukaryota</taxon>
        <taxon>Fungi</taxon>
        <taxon>Dikarya</taxon>
        <taxon>Ascomycota</taxon>
        <taxon>Pezizomycotina</taxon>
        <taxon>Sordariomycetes</taxon>
        <taxon>Sordariomycetidae</taxon>
        <taxon>Sordariales</taxon>
        <taxon>Diplogelasinosporaceae</taxon>
        <taxon>Diplogelasinospora</taxon>
    </lineage>
</organism>
<dbReference type="GO" id="GO:0005739">
    <property type="term" value="C:mitochondrion"/>
    <property type="evidence" value="ECO:0007669"/>
    <property type="project" value="UniProtKB-SubCell"/>
</dbReference>